<reference evidence="2" key="1">
    <citation type="submission" date="2022-02" db="EMBL/GenBank/DDBJ databases">
        <authorList>
            <person name="Henning P.M."/>
            <person name="McCubbin A.G."/>
            <person name="Shore J.S."/>
        </authorList>
    </citation>
    <scope>NUCLEOTIDE SEQUENCE</scope>
    <source>
        <strain evidence="2">F60SS</strain>
        <tissue evidence="2">Leaves</tissue>
    </source>
</reference>
<dbReference type="PANTHER" id="PTHR33159:SF49">
    <property type="entry name" value="RPM1-INTERACTING PROTEIN 4"/>
    <property type="match status" value="1"/>
</dbReference>
<dbReference type="InterPro" id="IPR008700">
    <property type="entry name" value="TypeIII_avirulence_cleave"/>
</dbReference>
<dbReference type="EMBL" id="JAKUCV010005572">
    <property type="protein sequence ID" value="KAJ4830653.1"/>
    <property type="molecule type" value="Genomic_DNA"/>
</dbReference>
<name>A0A9Q0J6X4_9ROSI</name>
<feature type="domain" description="RIN4 pathogenic type III effector avirulence factor Avr cleavage site" evidence="1">
    <location>
        <begin position="61"/>
        <end position="94"/>
    </location>
</feature>
<dbReference type="InterPro" id="IPR040387">
    <property type="entry name" value="RIN4/NOI4"/>
</dbReference>
<feature type="non-terminal residue" evidence="2">
    <location>
        <position position="1"/>
    </location>
</feature>
<dbReference type="Proteomes" id="UP001141552">
    <property type="component" value="Unassembled WGS sequence"/>
</dbReference>
<evidence type="ECO:0000313" key="2">
    <source>
        <dbReference type="EMBL" id="KAJ4830653.1"/>
    </source>
</evidence>
<reference evidence="2" key="2">
    <citation type="journal article" date="2023" name="Plants (Basel)">
        <title>Annotation of the Turnera subulata (Passifloraceae) Draft Genome Reveals the S-Locus Evolved after the Divergence of Turneroideae from Passifloroideae in a Stepwise Manner.</title>
        <authorList>
            <person name="Henning P.M."/>
            <person name="Roalson E.H."/>
            <person name="Mir W."/>
            <person name="McCubbin A.G."/>
            <person name="Shore J.S."/>
        </authorList>
    </citation>
    <scope>NUCLEOTIDE SEQUENCE</scope>
    <source>
        <strain evidence="2">F60SS</strain>
    </source>
</reference>
<organism evidence="2 3">
    <name type="scientific">Turnera subulata</name>
    <dbReference type="NCBI Taxonomy" id="218843"/>
    <lineage>
        <taxon>Eukaryota</taxon>
        <taxon>Viridiplantae</taxon>
        <taxon>Streptophyta</taxon>
        <taxon>Embryophyta</taxon>
        <taxon>Tracheophyta</taxon>
        <taxon>Spermatophyta</taxon>
        <taxon>Magnoliopsida</taxon>
        <taxon>eudicotyledons</taxon>
        <taxon>Gunneridae</taxon>
        <taxon>Pentapetalae</taxon>
        <taxon>rosids</taxon>
        <taxon>fabids</taxon>
        <taxon>Malpighiales</taxon>
        <taxon>Passifloraceae</taxon>
        <taxon>Turnera</taxon>
    </lineage>
</organism>
<dbReference type="Pfam" id="PF05627">
    <property type="entry name" value="AvrRpt-cleavage"/>
    <property type="match status" value="2"/>
</dbReference>
<comment type="caution">
    <text evidence="2">The sequence shown here is derived from an EMBL/GenBank/DDBJ whole genome shotgun (WGS) entry which is preliminary data.</text>
</comment>
<sequence>QGSHVPRFGSWDKDNVPYTEYFDNARREKGGVKINPNDPQENPEAFGYGMESDADFSIHHRTASVPKFGAWDETDPKSGDGFTVIFDRVKQEKQIASTTLPTPTTHPINIVVSERNQGSSSPKLKESEHFDHHIHRTLPELPIYELKNKLLIKTGTYLDLAA</sequence>
<accession>A0A9Q0J6X4</accession>
<keyword evidence="3" id="KW-1185">Reference proteome</keyword>
<evidence type="ECO:0000313" key="3">
    <source>
        <dbReference type="Proteomes" id="UP001141552"/>
    </source>
</evidence>
<proteinExistence type="predicted"/>
<gene>
    <name evidence="2" type="ORF">Tsubulata_033949</name>
</gene>
<dbReference type="GO" id="GO:0005886">
    <property type="term" value="C:plasma membrane"/>
    <property type="evidence" value="ECO:0007669"/>
    <property type="project" value="TreeGrafter"/>
</dbReference>
<evidence type="ECO:0000259" key="1">
    <source>
        <dbReference type="Pfam" id="PF05627"/>
    </source>
</evidence>
<dbReference type="AlphaFoldDB" id="A0A9Q0J6X4"/>
<protein>
    <recommendedName>
        <fullName evidence="1">RIN4 pathogenic type III effector avirulence factor Avr cleavage site domain-containing protein</fullName>
    </recommendedName>
</protein>
<feature type="domain" description="RIN4 pathogenic type III effector avirulence factor Avr cleavage site" evidence="1">
    <location>
        <begin position="2"/>
        <end position="29"/>
    </location>
</feature>
<dbReference type="OrthoDB" id="765662at2759"/>
<dbReference type="PANTHER" id="PTHR33159">
    <property type="entry name" value="RPM1-INTERACTING PROTEIN 4 (RIN4) FAMILY PROTEIN"/>
    <property type="match status" value="1"/>
</dbReference>